<organism evidence="2 3">
    <name type="scientific">Plakobranchus ocellatus</name>
    <dbReference type="NCBI Taxonomy" id="259542"/>
    <lineage>
        <taxon>Eukaryota</taxon>
        <taxon>Metazoa</taxon>
        <taxon>Spiralia</taxon>
        <taxon>Lophotrochozoa</taxon>
        <taxon>Mollusca</taxon>
        <taxon>Gastropoda</taxon>
        <taxon>Heterobranchia</taxon>
        <taxon>Euthyneura</taxon>
        <taxon>Panpulmonata</taxon>
        <taxon>Sacoglossa</taxon>
        <taxon>Placobranchoidea</taxon>
        <taxon>Plakobranchidae</taxon>
        <taxon>Plakobranchus</taxon>
    </lineage>
</organism>
<dbReference type="AlphaFoldDB" id="A0AAV3Y4P4"/>
<sequence length="89" mass="9621">MTPFNKTSEPVHFALSFSNQLLLSYRFIVTPATAKTGSSSRNNNSNIQQRSRKNNDIGNSHHMPPDPSKSLPSESPAPGDKGDLVGSPL</sequence>
<dbReference type="Proteomes" id="UP000735302">
    <property type="component" value="Unassembled WGS sequence"/>
</dbReference>
<protein>
    <submittedName>
        <fullName evidence="2">Uncharacterized protein</fullName>
    </submittedName>
</protein>
<accession>A0AAV3Y4P4</accession>
<evidence type="ECO:0000313" key="3">
    <source>
        <dbReference type="Proteomes" id="UP000735302"/>
    </source>
</evidence>
<proteinExistence type="predicted"/>
<reference evidence="2 3" key="1">
    <citation type="journal article" date="2021" name="Elife">
        <title>Chloroplast acquisition without the gene transfer in kleptoplastic sea slugs, Plakobranchus ocellatus.</title>
        <authorList>
            <person name="Maeda T."/>
            <person name="Takahashi S."/>
            <person name="Yoshida T."/>
            <person name="Shimamura S."/>
            <person name="Takaki Y."/>
            <person name="Nagai Y."/>
            <person name="Toyoda A."/>
            <person name="Suzuki Y."/>
            <person name="Arimoto A."/>
            <person name="Ishii H."/>
            <person name="Satoh N."/>
            <person name="Nishiyama T."/>
            <person name="Hasebe M."/>
            <person name="Maruyama T."/>
            <person name="Minagawa J."/>
            <person name="Obokata J."/>
            <person name="Shigenobu S."/>
        </authorList>
    </citation>
    <scope>NUCLEOTIDE SEQUENCE [LARGE SCALE GENOMIC DNA]</scope>
</reference>
<gene>
    <name evidence="2" type="ORF">PoB_000872600</name>
</gene>
<dbReference type="EMBL" id="BLXT01000976">
    <property type="protein sequence ID" value="GFN82220.1"/>
    <property type="molecule type" value="Genomic_DNA"/>
</dbReference>
<evidence type="ECO:0000313" key="2">
    <source>
        <dbReference type="EMBL" id="GFN82220.1"/>
    </source>
</evidence>
<evidence type="ECO:0000256" key="1">
    <source>
        <dbReference type="SAM" id="MobiDB-lite"/>
    </source>
</evidence>
<comment type="caution">
    <text evidence="2">The sequence shown here is derived from an EMBL/GenBank/DDBJ whole genome shotgun (WGS) entry which is preliminary data.</text>
</comment>
<keyword evidence="3" id="KW-1185">Reference proteome</keyword>
<feature type="region of interest" description="Disordered" evidence="1">
    <location>
        <begin position="32"/>
        <end position="89"/>
    </location>
</feature>
<name>A0AAV3Y4P4_9GAST</name>
<feature type="compositionally biased region" description="Low complexity" evidence="1">
    <location>
        <begin position="38"/>
        <end position="49"/>
    </location>
</feature>